<organism evidence="2 3">
    <name type="scientific">Acropora cervicornis</name>
    <name type="common">Staghorn coral</name>
    <dbReference type="NCBI Taxonomy" id="6130"/>
    <lineage>
        <taxon>Eukaryota</taxon>
        <taxon>Metazoa</taxon>
        <taxon>Cnidaria</taxon>
        <taxon>Anthozoa</taxon>
        <taxon>Hexacorallia</taxon>
        <taxon>Scleractinia</taxon>
        <taxon>Astrocoeniina</taxon>
        <taxon>Acroporidae</taxon>
        <taxon>Acropora</taxon>
    </lineage>
</organism>
<comment type="caution">
    <text evidence="2">The sequence shown here is derived from an EMBL/GenBank/DDBJ whole genome shotgun (WGS) entry which is preliminary data.</text>
</comment>
<keyword evidence="3" id="KW-1185">Reference proteome</keyword>
<proteinExistence type="predicted"/>
<name>A0AAD9V7W0_ACRCE</name>
<reference evidence="2" key="2">
    <citation type="journal article" date="2023" name="Science">
        <title>Genomic signatures of disease resistance in endangered staghorn corals.</title>
        <authorList>
            <person name="Vollmer S.V."/>
            <person name="Selwyn J.D."/>
            <person name="Despard B.A."/>
            <person name="Roesel C.L."/>
        </authorList>
    </citation>
    <scope>NUCLEOTIDE SEQUENCE</scope>
    <source>
        <strain evidence="2">K2</strain>
    </source>
</reference>
<protein>
    <submittedName>
        <fullName evidence="2">Uncharacterized protein</fullName>
    </submittedName>
</protein>
<evidence type="ECO:0000313" key="2">
    <source>
        <dbReference type="EMBL" id="KAK2564469.1"/>
    </source>
</evidence>
<feature type="region of interest" description="Disordered" evidence="1">
    <location>
        <begin position="95"/>
        <end position="128"/>
    </location>
</feature>
<evidence type="ECO:0000256" key="1">
    <source>
        <dbReference type="SAM" id="MobiDB-lite"/>
    </source>
</evidence>
<dbReference type="AlphaFoldDB" id="A0AAD9V7W0"/>
<evidence type="ECO:0000313" key="3">
    <source>
        <dbReference type="Proteomes" id="UP001249851"/>
    </source>
</evidence>
<gene>
    <name evidence="2" type="ORF">P5673_011911</name>
</gene>
<accession>A0AAD9V7W0</accession>
<dbReference type="Proteomes" id="UP001249851">
    <property type="component" value="Unassembled WGS sequence"/>
</dbReference>
<dbReference type="PANTHER" id="PTHR47331:SF5">
    <property type="entry name" value="RIBONUCLEASE H"/>
    <property type="match status" value="1"/>
</dbReference>
<dbReference type="PANTHER" id="PTHR47331">
    <property type="entry name" value="PHD-TYPE DOMAIN-CONTAINING PROTEIN"/>
    <property type="match status" value="1"/>
</dbReference>
<reference evidence="2" key="1">
    <citation type="journal article" date="2023" name="G3 (Bethesda)">
        <title>Whole genome assembly and annotation of the endangered Caribbean coral Acropora cervicornis.</title>
        <authorList>
            <person name="Selwyn J.D."/>
            <person name="Vollmer S.V."/>
        </authorList>
    </citation>
    <scope>NUCLEOTIDE SEQUENCE</scope>
    <source>
        <strain evidence="2">K2</strain>
    </source>
</reference>
<sequence>MRKKATGGMLNHGHLYKAALTELEEQFGNEELVAEGEVTQLRSFYNTLHNAKLPDPLKERWRERKIEIHPTIPTLVDLDEWLRARLRAKTLVSEPLPSLSKPSRCGRTGNRRPPRKGDQGIDNPKGQLHRCSTLATGAMTGNQSLPTASLICNKKHKIEKCDKFIAMDVNQRAQLDKEKSQQTTSHKKRFHVQGCNKYHHPIIHGVAPVFVAPPPVNSATPILTLNSAAPIFIGASSVNCTPSAVLLQIVPIAVVTSSGVKVNTFTLLDSGSQTSLILEEFSDAIGLVGEDSALQLGPINSTEDRVLSSLTATEIHNTEMIAAQKGQRDSFHLDTDALRANKRLPARSRLSAINPYVDEAECFRVSGRLRKAPFSEETRHPLILDPKHETTRPIVMHNHQACFERADTEVLDPERIALSCPSCRTLRAKPEPPVMADLPDSRLGY</sequence>
<dbReference type="EMBL" id="JARQWQ010000022">
    <property type="protein sequence ID" value="KAK2564469.1"/>
    <property type="molecule type" value="Genomic_DNA"/>
</dbReference>